<evidence type="ECO:0000313" key="2">
    <source>
        <dbReference type="Proteomes" id="UP001165302"/>
    </source>
</evidence>
<reference evidence="1" key="1">
    <citation type="submission" date="2020-10" db="EMBL/GenBank/DDBJ databases">
        <authorList>
            <person name="Lu T."/>
            <person name="Wang Q."/>
            <person name="Han X."/>
        </authorList>
    </citation>
    <scope>NUCLEOTIDE SEQUENCE</scope>
    <source>
        <strain evidence="1">WQ 366</strain>
    </source>
</reference>
<accession>A0ABS7Z7T6</accession>
<gene>
    <name evidence="1" type="ORF">IPZ78_13960</name>
</gene>
<dbReference type="EMBL" id="JADEYP010000029">
    <property type="protein sequence ID" value="MCA5006255.1"/>
    <property type="molecule type" value="Genomic_DNA"/>
</dbReference>
<name>A0ABS7Z7T6_9SPHI</name>
<keyword evidence="2" id="KW-1185">Reference proteome</keyword>
<protein>
    <submittedName>
        <fullName evidence="1">Uncharacterized protein</fullName>
    </submittedName>
</protein>
<dbReference type="RefSeq" id="WP_225554615.1">
    <property type="nucleotide sequence ID" value="NZ_JADEYP010000029.1"/>
</dbReference>
<comment type="caution">
    <text evidence="1">The sequence shown here is derived from an EMBL/GenBank/DDBJ whole genome shotgun (WGS) entry which is preliminary data.</text>
</comment>
<evidence type="ECO:0000313" key="1">
    <source>
        <dbReference type="EMBL" id="MCA5006255.1"/>
    </source>
</evidence>
<proteinExistence type="predicted"/>
<sequence length="71" mass="8329">MAMVLIVVCYRKHLIVMLEFKKYQAPKVFKYEVFIEQSIASGSQVAIRIDNLEGNMESEWQKESISTDLDW</sequence>
<dbReference type="Proteomes" id="UP001165302">
    <property type="component" value="Unassembled WGS sequence"/>
</dbReference>
<organism evidence="1 2">
    <name type="scientific">Sphingobacterium bovistauri</name>
    <dbReference type="NCBI Taxonomy" id="2781959"/>
    <lineage>
        <taxon>Bacteria</taxon>
        <taxon>Pseudomonadati</taxon>
        <taxon>Bacteroidota</taxon>
        <taxon>Sphingobacteriia</taxon>
        <taxon>Sphingobacteriales</taxon>
        <taxon>Sphingobacteriaceae</taxon>
        <taxon>Sphingobacterium</taxon>
    </lineage>
</organism>